<dbReference type="PANTHER" id="PTHR35024">
    <property type="entry name" value="HYPOTHETICAL CYTOSOLIC PROTEIN"/>
    <property type="match status" value="1"/>
</dbReference>
<dbReference type="RefSeq" id="WP_382259726.1">
    <property type="nucleotide sequence ID" value="NZ_JBHTBX010000015.1"/>
</dbReference>
<keyword evidence="3" id="KW-1185">Reference proteome</keyword>
<evidence type="ECO:0000256" key="1">
    <source>
        <dbReference type="ARBA" id="ARBA00044755"/>
    </source>
</evidence>
<name>A0ABW2RDU3_9BURK</name>
<reference evidence="3" key="1">
    <citation type="journal article" date="2019" name="Int. J. Syst. Evol. Microbiol.">
        <title>The Global Catalogue of Microorganisms (GCM) 10K type strain sequencing project: providing services to taxonomists for standard genome sequencing and annotation.</title>
        <authorList>
            <consortium name="The Broad Institute Genomics Platform"/>
            <consortium name="The Broad Institute Genome Sequencing Center for Infectious Disease"/>
            <person name="Wu L."/>
            <person name="Ma J."/>
        </authorList>
    </citation>
    <scope>NUCLEOTIDE SEQUENCE [LARGE SCALE GENOMIC DNA]</scope>
    <source>
        <strain evidence="3">CCUG 54518</strain>
    </source>
</reference>
<organism evidence="2 3">
    <name type="scientific">Hydrogenophaga bisanensis</name>
    <dbReference type="NCBI Taxonomy" id="439611"/>
    <lineage>
        <taxon>Bacteria</taxon>
        <taxon>Pseudomonadati</taxon>
        <taxon>Pseudomonadota</taxon>
        <taxon>Betaproteobacteria</taxon>
        <taxon>Burkholderiales</taxon>
        <taxon>Comamonadaceae</taxon>
        <taxon>Hydrogenophaga</taxon>
    </lineage>
</organism>
<dbReference type="PANTHER" id="PTHR35024:SF4">
    <property type="entry name" value="POLYMER-FORMING CYTOSKELETAL PROTEIN"/>
    <property type="match status" value="1"/>
</dbReference>
<evidence type="ECO:0000313" key="2">
    <source>
        <dbReference type="EMBL" id="MFC7436230.1"/>
    </source>
</evidence>
<gene>
    <name evidence="2" type="ORF">ACFQNJ_17110</name>
</gene>
<protein>
    <submittedName>
        <fullName evidence="2">Polymer-forming cytoskeletal protein</fullName>
    </submittedName>
</protein>
<comment type="caution">
    <text evidence="2">The sequence shown here is derived from an EMBL/GenBank/DDBJ whole genome shotgun (WGS) entry which is preliminary data.</text>
</comment>
<proteinExistence type="inferred from homology"/>
<dbReference type="Pfam" id="PF04519">
    <property type="entry name" value="Bactofilin"/>
    <property type="match status" value="1"/>
</dbReference>
<dbReference type="InterPro" id="IPR007607">
    <property type="entry name" value="BacA/B"/>
</dbReference>
<evidence type="ECO:0000313" key="3">
    <source>
        <dbReference type="Proteomes" id="UP001596495"/>
    </source>
</evidence>
<accession>A0ABW2RDU3</accession>
<dbReference type="Proteomes" id="UP001596495">
    <property type="component" value="Unassembled WGS sequence"/>
</dbReference>
<sequence>MTPTINTQKLYDNAECLVPLGTVMKGDVNAPEPMVFVVNGHFEGSINLGSGGAIVIAPTATVVAESIEADDILIEGEISGRLHARNALVLADTGKVKGEARYGKTLTVQPKAKINGQLIDTSWTD</sequence>
<dbReference type="EMBL" id="JBHTBX010000015">
    <property type="protein sequence ID" value="MFC7436230.1"/>
    <property type="molecule type" value="Genomic_DNA"/>
</dbReference>
<comment type="similarity">
    <text evidence="1">Belongs to the bactofilin family.</text>
</comment>